<dbReference type="AlphaFoldDB" id="A0A3N4KJU6"/>
<gene>
    <name evidence="10" type="ORF">P167DRAFT_554866</name>
</gene>
<reference evidence="10 11" key="1">
    <citation type="journal article" date="2018" name="Nat. Ecol. Evol.">
        <title>Pezizomycetes genomes reveal the molecular basis of ectomycorrhizal truffle lifestyle.</title>
        <authorList>
            <person name="Murat C."/>
            <person name="Payen T."/>
            <person name="Noel B."/>
            <person name="Kuo A."/>
            <person name="Morin E."/>
            <person name="Chen J."/>
            <person name="Kohler A."/>
            <person name="Krizsan K."/>
            <person name="Balestrini R."/>
            <person name="Da Silva C."/>
            <person name="Montanini B."/>
            <person name="Hainaut M."/>
            <person name="Levati E."/>
            <person name="Barry K.W."/>
            <person name="Belfiori B."/>
            <person name="Cichocki N."/>
            <person name="Clum A."/>
            <person name="Dockter R.B."/>
            <person name="Fauchery L."/>
            <person name="Guy J."/>
            <person name="Iotti M."/>
            <person name="Le Tacon F."/>
            <person name="Lindquist E.A."/>
            <person name="Lipzen A."/>
            <person name="Malagnac F."/>
            <person name="Mello A."/>
            <person name="Molinier V."/>
            <person name="Miyauchi S."/>
            <person name="Poulain J."/>
            <person name="Riccioni C."/>
            <person name="Rubini A."/>
            <person name="Sitrit Y."/>
            <person name="Splivallo R."/>
            <person name="Traeger S."/>
            <person name="Wang M."/>
            <person name="Zifcakova L."/>
            <person name="Wipf D."/>
            <person name="Zambonelli A."/>
            <person name="Paolocci F."/>
            <person name="Nowrousian M."/>
            <person name="Ottonello S."/>
            <person name="Baldrian P."/>
            <person name="Spatafora J.W."/>
            <person name="Henrissat B."/>
            <person name="Nagy L.G."/>
            <person name="Aury J.M."/>
            <person name="Wincker P."/>
            <person name="Grigoriev I.V."/>
            <person name="Bonfante P."/>
            <person name="Martin F.M."/>
        </authorList>
    </citation>
    <scope>NUCLEOTIDE SEQUENCE [LARGE SCALE GENOMIC DNA]</scope>
    <source>
        <strain evidence="10 11">CCBAS932</strain>
    </source>
</reference>
<feature type="domain" description="TLC" evidence="9">
    <location>
        <begin position="171"/>
        <end position="408"/>
    </location>
</feature>
<evidence type="ECO:0000313" key="10">
    <source>
        <dbReference type="EMBL" id="RPB09592.1"/>
    </source>
</evidence>
<evidence type="ECO:0000259" key="9">
    <source>
        <dbReference type="PROSITE" id="PS50922"/>
    </source>
</evidence>
<feature type="transmembrane region" description="Helical" evidence="8">
    <location>
        <begin position="221"/>
        <end position="239"/>
    </location>
</feature>
<dbReference type="GO" id="GO:0046513">
    <property type="term" value="P:ceramide biosynthetic process"/>
    <property type="evidence" value="ECO:0007669"/>
    <property type="project" value="InterPro"/>
</dbReference>
<feature type="transmembrane region" description="Helical" evidence="8">
    <location>
        <begin position="177"/>
        <end position="195"/>
    </location>
</feature>
<evidence type="ECO:0000256" key="5">
    <source>
        <dbReference type="ARBA" id="ARBA00023136"/>
    </source>
</evidence>
<dbReference type="GO" id="GO:0016020">
    <property type="term" value="C:membrane"/>
    <property type="evidence" value="ECO:0007669"/>
    <property type="project" value="UniProtKB-SubCell"/>
</dbReference>
<feature type="transmembrane region" description="Helical" evidence="8">
    <location>
        <begin position="86"/>
        <end position="103"/>
    </location>
</feature>
<feature type="region of interest" description="Disordered" evidence="7">
    <location>
        <begin position="411"/>
        <end position="479"/>
    </location>
</feature>
<evidence type="ECO:0000256" key="4">
    <source>
        <dbReference type="ARBA" id="ARBA00022989"/>
    </source>
</evidence>
<dbReference type="GO" id="GO:0050291">
    <property type="term" value="F:sphingosine N-acyltransferase activity"/>
    <property type="evidence" value="ECO:0007669"/>
    <property type="project" value="InterPro"/>
</dbReference>
<dbReference type="OrthoDB" id="537032at2759"/>
<dbReference type="STRING" id="1392247.A0A3N4KJU6"/>
<comment type="subcellular location">
    <subcellularLocation>
        <location evidence="1">Membrane</location>
        <topology evidence="1">Multi-pass membrane protein</topology>
    </subcellularLocation>
</comment>
<organism evidence="10 11">
    <name type="scientific">Morchella conica CCBAS932</name>
    <dbReference type="NCBI Taxonomy" id="1392247"/>
    <lineage>
        <taxon>Eukaryota</taxon>
        <taxon>Fungi</taxon>
        <taxon>Dikarya</taxon>
        <taxon>Ascomycota</taxon>
        <taxon>Pezizomycotina</taxon>
        <taxon>Pezizomycetes</taxon>
        <taxon>Pezizales</taxon>
        <taxon>Morchellaceae</taxon>
        <taxon>Morchella</taxon>
    </lineage>
</organism>
<keyword evidence="5 6" id="KW-0472">Membrane</keyword>
<evidence type="ECO:0000256" key="2">
    <source>
        <dbReference type="ARBA" id="ARBA00009808"/>
    </source>
</evidence>
<dbReference type="EMBL" id="ML119151">
    <property type="protein sequence ID" value="RPB09592.1"/>
    <property type="molecule type" value="Genomic_DNA"/>
</dbReference>
<name>A0A3N4KJU6_9PEZI</name>
<dbReference type="PANTHER" id="PTHR12560:SF0">
    <property type="entry name" value="LD18904P"/>
    <property type="match status" value="1"/>
</dbReference>
<evidence type="ECO:0000256" key="1">
    <source>
        <dbReference type="ARBA" id="ARBA00004141"/>
    </source>
</evidence>
<dbReference type="InParanoid" id="A0A3N4KJU6"/>
<keyword evidence="4 8" id="KW-1133">Transmembrane helix</keyword>
<evidence type="ECO:0000256" key="8">
    <source>
        <dbReference type="SAM" id="Phobius"/>
    </source>
</evidence>
<dbReference type="SMART" id="SM00724">
    <property type="entry name" value="TLC"/>
    <property type="match status" value="1"/>
</dbReference>
<accession>A0A3N4KJU6</accession>
<protein>
    <submittedName>
        <fullName evidence="10">Longevity assurance proteins LAG1/LAC1</fullName>
    </submittedName>
</protein>
<sequence length="479" mass="54972">MYSPISDDDRPSGRRHSVRSRNGSMGAGSVRNGVKGAVPRRRSSAATTHNSVLKVKRKRSPAKEKDAKPPLNAFDRLATYMVERQIKFSLIILSCFAAIHILLPQYRSTTTKLFKISYHNPDTNLYGKGEDDIYFLSFWIVMFTFLRATAMDYIFTPLARRGGISTKRGLIRFAEQAWLLVYYSVFWTLGMYLMYDSPYWLNLPEMWTNWPLRDLGGTFKWYYLVQFAFWLQQIFVLNIEERRKDYYQMFAHHIITCTLMFTSYTLHMTRVGNVILCVMDVVDTLLPLAKMLKYLGYSTICDWAFGVFLITWFIGRHICYMLVVNSAWRDALVMIPEGCYHPGSVTQTPMPDIIQDWSLLIRQFYYPTEAVCFTKPILMGFIFLLLALQVLTLMWFYMIIGVAVKVIKGGQAEDTRSDDEDSEEEKEEEEEEDLIEEAPVKAADSAQMTGTAMSTASLPSVIMNGGSRRHLSAQPLGGG</sequence>
<evidence type="ECO:0000313" key="11">
    <source>
        <dbReference type="Proteomes" id="UP000277580"/>
    </source>
</evidence>
<feature type="transmembrane region" description="Helical" evidence="8">
    <location>
        <begin position="377"/>
        <end position="400"/>
    </location>
</feature>
<dbReference type="PROSITE" id="PS50922">
    <property type="entry name" value="TLC"/>
    <property type="match status" value="1"/>
</dbReference>
<dbReference type="InterPro" id="IPR016439">
    <property type="entry name" value="Lag1/Lac1-like"/>
</dbReference>
<feature type="compositionally biased region" description="Polar residues" evidence="7">
    <location>
        <begin position="446"/>
        <end position="458"/>
    </location>
</feature>
<comment type="similarity">
    <text evidence="2">Belongs to the sphingosine N-acyltransferase family.</text>
</comment>
<dbReference type="PANTHER" id="PTHR12560">
    <property type="entry name" value="LONGEVITY ASSURANCE FACTOR 1 LAG1"/>
    <property type="match status" value="1"/>
</dbReference>
<feature type="transmembrane region" description="Helical" evidence="8">
    <location>
        <begin position="133"/>
        <end position="156"/>
    </location>
</feature>
<evidence type="ECO:0000256" key="3">
    <source>
        <dbReference type="ARBA" id="ARBA00022692"/>
    </source>
</evidence>
<keyword evidence="3 6" id="KW-0812">Transmembrane</keyword>
<proteinExistence type="inferred from homology"/>
<feature type="compositionally biased region" description="Acidic residues" evidence="7">
    <location>
        <begin position="416"/>
        <end position="436"/>
    </location>
</feature>
<feature type="region of interest" description="Disordered" evidence="7">
    <location>
        <begin position="1"/>
        <end position="68"/>
    </location>
</feature>
<evidence type="ECO:0000256" key="7">
    <source>
        <dbReference type="SAM" id="MobiDB-lite"/>
    </source>
</evidence>
<feature type="transmembrane region" description="Helical" evidence="8">
    <location>
        <begin position="300"/>
        <end position="323"/>
    </location>
</feature>
<dbReference type="Pfam" id="PF03798">
    <property type="entry name" value="TRAM_LAG1_CLN8"/>
    <property type="match status" value="1"/>
</dbReference>
<evidence type="ECO:0000256" key="6">
    <source>
        <dbReference type="PROSITE-ProRule" id="PRU00205"/>
    </source>
</evidence>
<feature type="transmembrane region" description="Helical" evidence="8">
    <location>
        <begin position="246"/>
        <end position="265"/>
    </location>
</feature>
<dbReference type="Proteomes" id="UP000277580">
    <property type="component" value="Unassembled WGS sequence"/>
</dbReference>
<keyword evidence="11" id="KW-1185">Reference proteome</keyword>
<dbReference type="InterPro" id="IPR006634">
    <property type="entry name" value="TLC-dom"/>
</dbReference>